<dbReference type="AlphaFoldDB" id="A0A1W1VV08"/>
<dbReference type="RefSeq" id="WP_084051177.1">
    <property type="nucleotide sequence ID" value="NZ_FWWU01000010.1"/>
</dbReference>
<dbReference type="OrthoDB" id="71111at2"/>
<evidence type="ECO:0000313" key="3">
    <source>
        <dbReference type="Proteomes" id="UP000192582"/>
    </source>
</evidence>
<accession>A0A1W1VV08</accession>
<reference evidence="2 3" key="1">
    <citation type="submission" date="2017-04" db="EMBL/GenBank/DDBJ databases">
        <authorList>
            <person name="Afonso C.L."/>
            <person name="Miller P.J."/>
            <person name="Scott M.A."/>
            <person name="Spackman E."/>
            <person name="Goraichik I."/>
            <person name="Dimitrov K.M."/>
            <person name="Suarez D.L."/>
            <person name="Swayne D.E."/>
        </authorList>
    </citation>
    <scope>NUCLEOTIDE SEQUENCE [LARGE SCALE GENOMIC DNA]</scope>
    <source>
        <strain evidence="2 3">KR-140</strain>
    </source>
</reference>
<evidence type="ECO:0000313" key="2">
    <source>
        <dbReference type="EMBL" id="SMB97103.1"/>
    </source>
</evidence>
<name>A0A1W1VV08_9DEIO</name>
<feature type="region of interest" description="Disordered" evidence="1">
    <location>
        <begin position="349"/>
        <end position="371"/>
    </location>
</feature>
<evidence type="ECO:0000256" key="1">
    <source>
        <dbReference type="SAM" id="MobiDB-lite"/>
    </source>
</evidence>
<gene>
    <name evidence="2" type="ORF">SAMN00790413_06343</name>
</gene>
<dbReference type="EMBL" id="FWWU01000010">
    <property type="protein sequence ID" value="SMB97103.1"/>
    <property type="molecule type" value="Genomic_DNA"/>
</dbReference>
<dbReference type="Proteomes" id="UP000192582">
    <property type="component" value="Unassembled WGS sequence"/>
</dbReference>
<proteinExistence type="predicted"/>
<sequence>MFNPSCPLSVEEHLRQLQRVYGPIGPAFAAEELGCSLNEAAEHLYGTRAEQHTWVSLPDMVCLCGANKTELKRWVQQEQIECRRRTGQGKGTPMMIRLVDAQRYLEAHPAGAAHPFGTVHALFEYLPRFTAGERPNATPASEPKAKSVDVDWALARQAAWPMTAERLADAVYGTRSAGEQHKARRLLQRWETQGRVTCFARGLYDLVRPALLLSAERYGRRALPQGDLQKLRAHHPEIAHWPNGSLAAAWRAYSRVFGSGVLPVFERREPSWLEYLLIRQLHPDVQVLRVDAAYEALCREVALYRLLPAPVPRPAPTKPIEVTVENIEAGLVDFKALAEATRRKLQRNFGAATSAGSSHAGPAQRLVTRPR</sequence>
<keyword evidence="3" id="KW-1185">Reference proteome</keyword>
<feature type="compositionally biased region" description="Low complexity" evidence="1">
    <location>
        <begin position="350"/>
        <end position="363"/>
    </location>
</feature>
<organism evidence="2 3">
    <name type="scientific">Deinococcus hopiensis KR-140</name>
    <dbReference type="NCBI Taxonomy" id="695939"/>
    <lineage>
        <taxon>Bacteria</taxon>
        <taxon>Thermotogati</taxon>
        <taxon>Deinococcota</taxon>
        <taxon>Deinococci</taxon>
        <taxon>Deinococcales</taxon>
        <taxon>Deinococcaceae</taxon>
        <taxon>Deinococcus</taxon>
    </lineage>
</organism>
<protein>
    <submittedName>
        <fullName evidence="2">Uncharacterized protein</fullName>
    </submittedName>
</protein>
<dbReference type="STRING" id="695939.SAMN00790413_06343"/>